<keyword evidence="2" id="KW-0540">Nuclease</keyword>
<keyword evidence="2" id="KW-0255">Endonuclease</keyword>
<dbReference type="InterPro" id="IPR008538">
    <property type="entry name" value="Uma2"/>
</dbReference>
<organism evidence="2 3">
    <name type="scientific">Symplocastrum torsivum CPER-KK1</name>
    <dbReference type="NCBI Taxonomy" id="450513"/>
    <lineage>
        <taxon>Bacteria</taxon>
        <taxon>Bacillati</taxon>
        <taxon>Cyanobacteriota</taxon>
        <taxon>Cyanophyceae</taxon>
        <taxon>Oscillatoriophycideae</taxon>
        <taxon>Oscillatoriales</taxon>
        <taxon>Microcoleaceae</taxon>
        <taxon>Symplocastrum</taxon>
    </lineage>
</organism>
<evidence type="ECO:0000313" key="2">
    <source>
        <dbReference type="EMBL" id="MBW4545424.1"/>
    </source>
</evidence>
<dbReference type="SUPFAM" id="SSF52980">
    <property type="entry name" value="Restriction endonuclease-like"/>
    <property type="match status" value="1"/>
</dbReference>
<dbReference type="EMBL" id="JAHHIF010000015">
    <property type="protein sequence ID" value="MBW4545424.1"/>
    <property type="molecule type" value="Genomic_DNA"/>
</dbReference>
<accession>A0A951PLY8</accession>
<dbReference type="AlphaFoldDB" id="A0A951PLY8"/>
<keyword evidence="2" id="KW-0378">Hydrolase</keyword>
<sequence length="182" mass="20482">MVASIVVPNQIEAFSLEDYLQNPPEHMEWVDGQLVEKTGMTLKHGRIQAKVATYWRNYKDNHNLGGEVYTEAPCRTNNQIRRPDVAYLTPELLAQFGDSNVLPQSFPLIAEIISPTDTAEDVFAKANEYLESGCQEIWLVLPDSQWIVVITGQQRLLFSKGEVVSTQTILEEFSVAVDELLG</sequence>
<evidence type="ECO:0000313" key="3">
    <source>
        <dbReference type="Proteomes" id="UP000753908"/>
    </source>
</evidence>
<evidence type="ECO:0000259" key="1">
    <source>
        <dbReference type="Pfam" id="PF05685"/>
    </source>
</evidence>
<dbReference type="GO" id="GO:0004519">
    <property type="term" value="F:endonuclease activity"/>
    <property type="evidence" value="ECO:0007669"/>
    <property type="project" value="UniProtKB-KW"/>
</dbReference>
<dbReference type="Proteomes" id="UP000753908">
    <property type="component" value="Unassembled WGS sequence"/>
</dbReference>
<dbReference type="Gene3D" id="3.90.1570.10">
    <property type="entry name" value="tt1808, chain A"/>
    <property type="match status" value="1"/>
</dbReference>
<reference evidence="2" key="1">
    <citation type="submission" date="2021-05" db="EMBL/GenBank/DDBJ databases">
        <authorList>
            <person name="Pietrasiak N."/>
            <person name="Ward R."/>
            <person name="Stajich J.E."/>
            <person name="Kurbessoian T."/>
        </authorList>
    </citation>
    <scope>NUCLEOTIDE SEQUENCE</scope>
    <source>
        <strain evidence="2">CPER-KK1</strain>
    </source>
</reference>
<dbReference type="Pfam" id="PF05685">
    <property type="entry name" value="Uma2"/>
    <property type="match status" value="1"/>
</dbReference>
<dbReference type="InterPro" id="IPR012296">
    <property type="entry name" value="Nuclease_put_TT1808"/>
</dbReference>
<reference evidence="2" key="2">
    <citation type="journal article" date="2022" name="Microbiol. Resour. Announc.">
        <title>Metagenome Sequencing to Explore Phylogenomics of Terrestrial Cyanobacteria.</title>
        <authorList>
            <person name="Ward R.D."/>
            <person name="Stajich J.E."/>
            <person name="Johansen J.R."/>
            <person name="Huntemann M."/>
            <person name="Clum A."/>
            <person name="Foster B."/>
            <person name="Foster B."/>
            <person name="Roux S."/>
            <person name="Palaniappan K."/>
            <person name="Varghese N."/>
            <person name="Mukherjee S."/>
            <person name="Reddy T.B.K."/>
            <person name="Daum C."/>
            <person name="Copeland A."/>
            <person name="Chen I.A."/>
            <person name="Ivanova N.N."/>
            <person name="Kyrpides N.C."/>
            <person name="Shapiro N."/>
            <person name="Eloe-Fadrosh E.A."/>
            <person name="Pietrasiak N."/>
        </authorList>
    </citation>
    <scope>NUCLEOTIDE SEQUENCE</scope>
    <source>
        <strain evidence="2">CPER-KK1</strain>
    </source>
</reference>
<dbReference type="PANTHER" id="PTHR34107:SF1">
    <property type="entry name" value="SLL0198 PROTEIN"/>
    <property type="match status" value="1"/>
</dbReference>
<dbReference type="CDD" id="cd06260">
    <property type="entry name" value="DUF820-like"/>
    <property type="match status" value="1"/>
</dbReference>
<dbReference type="InterPro" id="IPR011335">
    <property type="entry name" value="Restrct_endonuc-II-like"/>
</dbReference>
<gene>
    <name evidence="2" type="ORF">KME25_13395</name>
</gene>
<feature type="domain" description="Putative restriction endonuclease" evidence="1">
    <location>
        <begin position="17"/>
        <end position="177"/>
    </location>
</feature>
<comment type="caution">
    <text evidence="2">The sequence shown here is derived from an EMBL/GenBank/DDBJ whole genome shotgun (WGS) entry which is preliminary data.</text>
</comment>
<protein>
    <submittedName>
        <fullName evidence="2">Uma2 family endonuclease</fullName>
    </submittedName>
</protein>
<dbReference type="PANTHER" id="PTHR34107">
    <property type="entry name" value="SLL0198 PROTEIN-RELATED"/>
    <property type="match status" value="1"/>
</dbReference>
<proteinExistence type="predicted"/>
<name>A0A951PLY8_9CYAN</name>